<feature type="domain" description="Ketosynthase family 3 (KS3)" evidence="9">
    <location>
        <begin position="644"/>
        <end position="1070"/>
    </location>
</feature>
<feature type="domain" description="Carrier" evidence="8">
    <location>
        <begin position="5507"/>
        <end position="5581"/>
    </location>
</feature>
<keyword evidence="12" id="KW-1185">Reference proteome</keyword>
<dbReference type="SMART" id="SM01294">
    <property type="entry name" value="PKS_PP_betabranch"/>
    <property type="match status" value="3"/>
</dbReference>
<accession>A0ABS6C6S8</accession>
<dbReference type="NCBIfam" id="NF045894">
    <property type="entry name" value="PKS_plus_SDR"/>
    <property type="match status" value="1"/>
</dbReference>
<comment type="caution">
    <text evidence="11">The sequence shown here is derived from an EMBL/GenBank/DDBJ whole genome shotgun (WGS) entry which is preliminary data.</text>
</comment>
<dbReference type="InterPro" id="IPR049900">
    <property type="entry name" value="PKS_mFAS_DH"/>
</dbReference>
<feature type="domain" description="Carrier" evidence="8">
    <location>
        <begin position="540"/>
        <end position="615"/>
    </location>
</feature>
<dbReference type="SMART" id="SM00827">
    <property type="entry name" value="PKS_AT"/>
    <property type="match status" value="3"/>
</dbReference>
<feature type="domain" description="Carrier" evidence="8">
    <location>
        <begin position="2228"/>
        <end position="2303"/>
    </location>
</feature>
<evidence type="ECO:0000313" key="11">
    <source>
        <dbReference type="EMBL" id="MBU3862597.1"/>
    </source>
</evidence>
<gene>
    <name evidence="11" type="ORF">KN815_00230</name>
</gene>
<dbReference type="InterPro" id="IPR014031">
    <property type="entry name" value="Ketoacyl_synth_C"/>
</dbReference>
<feature type="region of interest" description="C-terminal hotdog fold" evidence="6">
    <location>
        <begin position="3354"/>
        <end position="3489"/>
    </location>
</feature>
<dbReference type="Pfam" id="PF00698">
    <property type="entry name" value="Acyl_transf_1"/>
    <property type="match status" value="3"/>
</dbReference>
<feature type="domain" description="PKS/mFAS DH" evidence="10">
    <location>
        <begin position="3223"/>
        <end position="3489"/>
    </location>
</feature>
<dbReference type="Pfam" id="PF02801">
    <property type="entry name" value="Ketoacyl-synt_C"/>
    <property type="match status" value="4"/>
</dbReference>
<feature type="region of interest" description="N-terminal hotdog fold" evidence="6">
    <location>
        <begin position="1521"/>
        <end position="1643"/>
    </location>
</feature>
<dbReference type="Pfam" id="PF16197">
    <property type="entry name" value="KAsynt_C_assoc"/>
    <property type="match status" value="4"/>
</dbReference>
<dbReference type="Pfam" id="PF08659">
    <property type="entry name" value="KR"/>
    <property type="match status" value="3"/>
</dbReference>
<dbReference type="InterPro" id="IPR014030">
    <property type="entry name" value="Ketoacyl_synth_N"/>
</dbReference>
<dbReference type="RefSeq" id="WP_216338939.1">
    <property type="nucleotide sequence ID" value="NZ_JAHLEM010000001.1"/>
</dbReference>
<evidence type="ECO:0000259" key="8">
    <source>
        <dbReference type="PROSITE" id="PS50075"/>
    </source>
</evidence>
<dbReference type="InterPro" id="IPR049551">
    <property type="entry name" value="PKS_DH_C"/>
</dbReference>
<evidence type="ECO:0000256" key="1">
    <source>
        <dbReference type="ARBA" id="ARBA00022450"/>
    </source>
</evidence>
<dbReference type="Pfam" id="PF22953">
    <property type="entry name" value="SpnB_Rossmann"/>
    <property type="match status" value="2"/>
</dbReference>
<feature type="domain" description="Ketosynthase family 3 (KS3)" evidence="9">
    <location>
        <begin position="1"/>
        <end position="406"/>
    </location>
</feature>
<dbReference type="PROSITE" id="PS00606">
    <property type="entry name" value="KS3_1"/>
    <property type="match status" value="3"/>
</dbReference>
<keyword evidence="2" id="KW-0597">Phosphoprotein</keyword>
<dbReference type="InterPro" id="IPR055123">
    <property type="entry name" value="SpnB-like_Rossmann"/>
</dbReference>
<dbReference type="InterPro" id="IPR032821">
    <property type="entry name" value="PKS_assoc"/>
</dbReference>
<evidence type="ECO:0000256" key="4">
    <source>
        <dbReference type="ARBA" id="ARBA00023268"/>
    </source>
</evidence>
<feature type="region of interest" description="N-terminal hotdog fold" evidence="6">
    <location>
        <begin position="3223"/>
        <end position="3343"/>
    </location>
</feature>
<dbReference type="PROSITE" id="PS52004">
    <property type="entry name" value="KS3_2"/>
    <property type="match status" value="4"/>
</dbReference>
<dbReference type="CDD" id="cd08952">
    <property type="entry name" value="KR_1_SDR_x"/>
    <property type="match status" value="1"/>
</dbReference>
<dbReference type="Pfam" id="PF21089">
    <property type="entry name" value="PKS_DH_N"/>
    <property type="match status" value="2"/>
</dbReference>
<keyword evidence="3" id="KW-0808">Transferase</keyword>
<dbReference type="SMART" id="SM00823">
    <property type="entry name" value="PKS_PP"/>
    <property type="match status" value="4"/>
</dbReference>
<dbReference type="InterPro" id="IPR013968">
    <property type="entry name" value="PKS_KR"/>
</dbReference>
<dbReference type="Pfam" id="PF00109">
    <property type="entry name" value="ketoacyl-synt"/>
    <property type="match status" value="4"/>
</dbReference>
<organism evidence="11 12">
    <name type="scientific">Streptomyces niphimycinicus</name>
    <dbReference type="NCBI Taxonomy" id="2842201"/>
    <lineage>
        <taxon>Bacteria</taxon>
        <taxon>Bacillati</taxon>
        <taxon>Actinomycetota</taxon>
        <taxon>Actinomycetes</taxon>
        <taxon>Kitasatosporales</taxon>
        <taxon>Streptomycetaceae</taxon>
        <taxon>Streptomyces</taxon>
    </lineage>
</organism>
<protein>
    <submittedName>
        <fullName evidence="11">SDR family NAD(P)-dependent oxidoreductase</fullName>
    </submittedName>
</protein>
<dbReference type="Pfam" id="PF00550">
    <property type="entry name" value="PP-binding"/>
    <property type="match status" value="4"/>
</dbReference>
<dbReference type="SMART" id="SM00825">
    <property type="entry name" value="PKS_KS"/>
    <property type="match status" value="4"/>
</dbReference>
<feature type="compositionally biased region" description="Pro residues" evidence="7">
    <location>
        <begin position="1642"/>
        <end position="1651"/>
    </location>
</feature>
<dbReference type="InterPro" id="IPR020841">
    <property type="entry name" value="PKS_Beta-ketoAc_synthase_dom"/>
</dbReference>
<proteinExistence type="predicted"/>
<dbReference type="PANTHER" id="PTHR43775:SF51">
    <property type="entry name" value="INACTIVE PHENOLPHTHIOCEROL SYNTHESIS POLYKETIDE SYNTHASE TYPE I PKS1-RELATED"/>
    <property type="match status" value="1"/>
</dbReference>
<dbReference type="CDD" id="cd00833">
    <property type="entry name" value="PKS"/>
    <property type="match status" value="4"/>
</dbReference>
<dbReference type="InterPro" id="IPR050091">
    <property type="entry name" value="PKS_NRPS_Biosynth_Enz"/>
</dbReference>
<feature type="active site" description="Proton acceptor; for dehydratase activity" evidence="6">
    <location>
        <position position="1553"/>
    </location>
</feature>
<dbReference type="SMART" id="SM00822">
    <property type="entry name" value="PKS_KR"/>
    <property type="match status" value="3"/>
</dbReference>
<dbReference type="Pfam" id="PF14765">
    <property type="entry name" value="PS-DH"/>
    <property type="match status" value="2"/>
</dbReference>
<name>A0ABS6C6S8_9ACTN</name>
<dbReference type="PROSITE" id="PS00012">
    <property type="entry name" value="PHOSPHOPANTETHEINE"/>
    <property type="match status" value="3"/>
</dbReference>
<feature type="domain" description="Carrier" evidence="8">
    <location>
        <begin position="3979"/>
        <end position="4054"/>
    </location>
</feature>
<dbReference type="InterPro" id="IPR006162">
    <property type="entry name" value="Ppantetheine_attach_site"/>
</dbReference>
<dbReference type="EMBL" id="JAHLEM010000001">
    <property type="protein sequence ID" value="MBU3862597.1"/>
    <property type="molecule type" value="Genomic_DNA"/>
</dbReference>
<keyword evidence="5" id="KW-0012">Acyltransferase</keyword>
<dbReference type="PROSITE" id="PS50075">
    <property type="entry name" value="CARRIER"/>
    <property type="match status" value="4"/>
</dbReference>
<evidence type="ECO:0000256" key="3">
    <source>
        <dbReference type="ARBA" id="ARBA00022679"/>
    </source>
</evidence>
<feature type="compositionally biased region" description="Polar residues" evidence="7">
    <location>
        <begin position="3656"/>
        <end position="3693"/>
    </location>
</feature>
<evidence type="ECO:0000313" key="12">
    <source>
        <dbReference type="Proteomes" id="UP000720508"/>
    </source>
</evidence>
<evidence type="ECO:0000259" key="9">
    <source>
        <dbReference type="PROSITE" id="PS52004"/>
    </source>
</evidence>
<feature type="domain" description="Ketosynthase family 3 (KS3)" evidence="9">
    <location>
        <begin position="2339"/>
        <end position="2765"/>
    </location>
</feature>
<feature type="region of interest" description="Disordered" evidence="7">
    <location>
        <begin position="620"/>
        <end position="644"/>
    </location>
</feature>
<keyword evidence="11" id="KW-0614">Plasmid</keyword>
<dbReference type="InterPro" id="IPR014043">
    <property type="entry name" value="Acyl_transferase_dom"/>
</dbReference>
<evidence type="ECO:0000256" key="6">
    <source>
        <dbReference type="PROSITE-ProRule" id="PRU01363"/>
    </source>
</evidence>
<dbReference type="CDD" id="cd08956">
    <property type="entry name" value="KR_3_FAS_SDR_x"/>
    <property type="match status" value="2"/>
</dbReference>
<evidence type="ECO:0000256" key="7">
    <source>
        <dbReference type="SAM" id="MobiDB-lite"/>
    </source>
</evidence>
<dbReference type="SMART" id="SM00826">
    <property type="entry name" value="PKS_DH"/>
    <property type="match status" value="2"/>
</dbReference>
<feature type="active site" description="Proton donor; for dehydratase activity" evidence="6">
    <location>
        <position position="3413"/>
    </location>
</feature>
<reference evidence="11 12" key="1">
    <citation type="submission" date="2021-06" db="EMBL/GenBank/DDBJ databases">
        <authorList>
            <person name="Pan X."/>
        </authorList>
    </citation>
    <scope>NUCLEOTIDE SEQUENCE [LARGE SCALE GENOMIC DNA]</scope>
    <source>
        <strain evidence="11 12">4503</strain>
        <plasmid evidence="11">unnamed</plasmid>
    </source>
</reference>
<dbReference type="InterPro" id="IPR057326">
    <property type="entry name" value="KR_dom"/>
</dbReference>
<feature type="region of interest" description="Disordered" evidence="7">
    <location>
        <begin position="2305"/>
        <end position="2340"/>
    </location>
</feature>
<dbReference type="InterPro" id="IPR020806">
    <property type="entry name" value="PKS_PP-bd"/>
</dbReference>
<evidence type="ECO:0000256" key="2">
    <source>
        <dbReference type="ARBA" id="ARBA00022553"/>
    </source>
</evidence>
<dbReference type="InterPro" id="IPR009081">
    <property type="entry name" value="PP-bd_ACP"/>
</dbReference>
<feature type="active site" description="Proton donor; for dehydratase activity" evidence="6">
    <location>
        <position position="1713"/>
    </location>
</feature>
<dbReference type="InterPro" id="IPR020807">
    <property type="entry name" value="PKS_DH"/>
</dbReference>
<dbReference type="Proteomes" id="UP000720508">
    <property type="component" value="Unassembled WGS sequence"/>
</dbReference>
<feature type="region of interest" description="C-terminal hotdog fold" evidence="6">
    <location>
        <begin position="1656"/>
        <end position="1790"/>
    </location>
</feature>
<dbReference type="Pfam" id="PF18369">
    <property type="entry name" value="PKS_DE"/>
    <property type="match status" value="1"/>
</dbReference>
<dbReference type="InterPro" id="IPR018201">
    <property type="entry name" value="Ketoacyl_synth_AS"/>
</dbReference>
<dbReference type="PROSITE" id="PS52019">
    <property type="entry name" value="PKS_MFAS_DH"/>
    <property type="match status" value="2"/>
</dbReference>
<evidence type="ECO:0000259" key="10">
    <source>
        <dbReference type="PROSITE" id="PS52019"/>
    </source>
</evidence>
<geneLocation type="plasmid" evidence="11">
    <name>unnamed</name>
</geneLocation>
<dbReference type="InterPro" id="IPR049552">
    <property type="entry name" value="PKS_DH_N"/>
</dbReference>
<feature type="region of interest" description="Disordered" evidence="7">
    <location>
        <begin position="3646"/>
        <end position="3701"/>
    </location>
</feature>
<feature type="domain" description="Ketosynthase family 3 (KS3)" evidence="9">
    <location>
        <begin position="4077"/>
        <end position="4501"/>
    </location>
</feature>
<dbReference type="InterPro" id="IPR041618">
    <property type="entry name" value="PKS_DE"/>
</dbReference>
<keyword evidence="4" id="KW-0511">Multifunctional enzyme</keyword>
<keyword evidence="1" id="KW-0596">Phosphopantetheine</keyword>
<feature type="region of interest" description="Disordered" evidence="7">
    <location>
        <begin position="1628"/>
        <end position="1652"/>
    </location>
</feature>
<feature type="compositionally biased region" description="Low complexity" evidence="7">
    <location>
        <begin position="2315"/>
        <end position="2336"/>
    </location>
</feature>
<feature type="compositionally biased region" description="Low complexity" evidence="7">
    <location>
        <begin position="624"/>
        <end position="644"/>
    </location>
</feature>
<feature type="active site" description="Proton acceptor; for dehydratase activity" evidence="6">
    <location>
        <position position="3255"/>
    </location>
</feature>
<evidence type="ECO:0000256" key="5">
    <source>
        <dbReference type="ARBA" id="ARBA00023315"/>
    </source>
</evidence>
<dbReference type="PANTHER" id="PTHR43775">
    <property type="entry name" value="FATTY ACID SYNTHASE"/>
    <property type="match status" value="1"/>
</dbReference>
<feature type="domain" description="PKS/mFAS DH" evidence="10">
    <location>
        <begin position="1521"/>
        <end position="1790"/>
    </location>
</feature>
<sequence>MSCRLPRASTPDRYWQMLRDGVDAVGEAPPDRWPGSALPHRFGAFLDDIATFDAAFFGVSPREAAAMDPQQRLLLELSWEALEHARIVPARLRGTATGVYVGAMWDDYATVLHRAGTDAIDQHTMAGTGRGVMANRVSHTLGLRGPSMTVDTAQSSSLVAVHLACESLRRGESATAIAGGVNLNILAETTLGAARFGGLSPQGRCFTFDARADGYARGEGGALLVLKTLSDALADGDEIHSVILGGAVNNDGGDTRLTVPSAAAQRQVVEEAHRQAGVDPSDVLYVELHGTGTRVGDPVEARALGSALGAHRPPDQPLLVGSAKTNIGHLEGAAGIAGLLKVVLSIRHRQLPPSLNFERANPEIPLSELRLRVQTERDAWPSGRRLLAGVSSFGMGGTNCHLVLAEPPARDSAPRARSEGEVPWLVSGPTPDALRAQASALLSWLDACPEADPRAVGLSLALTRTHFEHRAVVRGPGLAEYRRSLADLAEGRPPADTGTEWLTGLPGDPAGFTDLPTYAFTRQRYWAGESAVPVPRAAPKDLLELVRTQVAIELGFVTGESIDPELTFEDLGVDSVGLTKISAALSTATGLRLTYRPMFRYPTPERLAGFLRAELAGARPTEPMPALTTADPAPAPTADDPTSDDPIVVVGMACRYPGGVRSPEDLWQLVSEGRDAITPFPADRGWDIERLYDPDPDHPGTSYTRHGGFLHDADRFDADFFGISPREAAAMDPQQRLLLEVSWEGIERTGTDPTTLRGSRVGVFVGATSQEYGPRLHAADSGTEGYRLTGSTVSVLSGRVAYTLGLLGPAVTVDTACSSSLVAVHLATQALRQGECTLALAGGVTVMANPGMFVEFSRQRGLAPDGRCKPFSASADGTAWAEGAGVLVLERLSDARRNGHRVHAVLAGSAINSDGASNGLTAPNGAAQESLIRQALAAAGLAAHEVDAVEAHGTGTTLGDPIEAEALLSTYGQGRPAGRPLWLGSLKSNIGHAQAAAGVAGMIKMITAMRHGSLPGTLHATAPSPHVDWSAGDIALLRESVPWPSSGRPRRAGVSSFGISGTNAHVILQEPSPDERPRPPRPAPGAVPVVLSAKNDDALRELAGRLSALDAEPVDLAFSLATTRTAFPQRAAIVAEDRARLRAGLSALIEGRSTPDVLRASAKAAGGTAFLFTGQGSQRVGMGRELYVAYPAFADALDEVCALFDPHLDRSLREVMFTDESGLLDRTRYTQAALFALEVALFRLVGHWGLRPDHLLGHSVGGIVAAHVGGALSLPDAVRLVEVRGRLMQALPAGGAMFTVRASAEEVAALLDGHEDSVGIAAVNGPGSVVISGDEGPARRIAEQLGGRVRRLRSSHAFHSPHMAAMLEDFRRELGELHATAPHIPVVSDLTGGLATPAQLGSPDYWARHVRETVRFEAGLRHLDAQGTTGYLELGPDAVLAVPAGEVATDATAVAVPALRHDQSEVRTLATAVAHLGARGVPVDWPAYFAGREPRQVELPTYPFQRRRFWLTGAASTAAGHPWLTDVTELADEQGWLATGRLSAQDTPWLSEHVVAGRELLPAVAFAELALYVAGRAGAEHIAELTIEQPLIVSEADGTDLQVVVRPVNASGQYPFTVFARGEHDPDWTRHATGALDSGAAAPPPPMPEQWPPAGAEPLDLTDAYPRLAGLGYDYGPGFQGLRAAWRSGADVYAEVELAAEPGRFGLHPALLDPCLHPVVLGLLGRARTGLLPFSFTGVTRYAVGASALRVRLTTTGDDTVALTVADTSGEPVLAVASLALLAMDTSVPDALHTVEWVPRTTDGTGVRAEGRTPVVAETTVSAGLDAGTPAADVLLVDCASERPSHDVIGRAHALTAGLTALIQDWLTQERFAGTRLAVLTSGAVAVESDPEIEDPSGAAVWGLVRTAQLEHPGRFLLIDAKPADRADIHAALAGAPATPVVGEPQLALRDGRLFVPRVRRLRPVREDSRSLNGTVLITGGTGGLGGLLARHLVTAHGVRDLVLTSRAGRNSPGAAELEAELTASGATVTVAACDAADPGALADLLATLPDLDAVVHTAGVLDDATLTSITPQQIATVMRPKVDAVVHLDRLTRDRDLSAFVVFSSAVAALGNPGQAVYAAANAFLDAFARHRGAQGRPALSLGWGLWADGVGMAGQMNPAEEARMRRGGLGAISAAEGLALFDAALSGEHAHVLPARLTRRSPARSTPTPGDGLPGLLARPEPERARAALDLVRTEVAALLGHFDPGTLDPDHSFKDLGFDSLTGVEFRNRLHTLTGLRLPATIVFEYPTPTALAGHLLDAIAGTGSADEPDRTPVSPSPSTSTSPSPATSTSTSTDDDPIVIVGMACRYPGGVRSPEDLWRLVVEGTDAISDFPTDRGWDLATLYDEDPTTTGTSYTRHGGFLYDAADFDASFFGIGPREALATDPQQRLLLETAWEGLEHAGIVPASLRGSATGVFTGVMYHDYAGRLLSAPDDLEGHLLIGNQASVASGRVAYVLGCEGPAVTVDTACSSSLVALHLAAQALRSGECSLALAGGVAVMATPHTFVEFSRQGALSPDGRCKSYADAADGTGWSEGVGMVVVERLSDARRNGHQVLAVVRGSAVNQDGASNGLTAPNGMAQQRVIRQALHNAGLTASDVDAVEGHGTGTRLGDPLEVRALLATYGRRRPADRPLWLGSVKSNLGHTQAAAGAAGVIKMVQAMRYGVLPRTLHVDRPTSQAEWSTGSLRLLTEPQAWPDADRPRRAAVSSFGVSGTNAHVVLEAPEPADTAAPVGTDEMAPVPWVLSAKSPEALRAQAARLLDVVDERDVTDVALSLATTRTVFEHRAVVVGADHARLRAGLVALTEGREVPGVLTGAASEDRPVVFVFSGQGTQWAGMAAELLDASPVFAARMAECATALRPFVDWSLLDVVRDRSELDRVDVVQPVLFAVMVSLAELWRSYGVTPAAVVGHSQGEIAAACAAGALSLTDAARVVAERSKCLRRLSGTGGMLSVTLPADEIARLLEPFDGRLSIAAVNGPEAVIVSGDVGALEELERELSRRGALRWRLAGVDFAAHSAQIETLQEEIETVLAAVTPRTATVPFHSSVTGRRHDTSTLDAAYWYRNLREPVRFAEAVGDLVGRGLTHFVEVSPHPVLLPAVQDAMDAAGVPGAVIPSLRLDDGGPQRFLTSLAEAHVHGVPVDWTPAAPGGHRVDLPTYAFQHRRFWLERGTAPTADPAGHPLLSGCVVLADGAGLVLTGDWSPATHPWLADHTVLGSVVVPGAALMELAVWAGDQVGCDLVEELVLQAPLTVPEHGVRVQIRVGAADGTGRRELTVHSRSADEDWRLHADGSLTTSGPYTVDPPAWPPDGAAPVDVSGLYGRLADIGLDYGPAFRGLRAVWRRDAELFAEVELAHGLAADGFGVHPALLDSALHALELAAVEDGTPLLPFSWNGFRLHATGASVLRVRLRPGRTGGMSLTAVDRTGAPVISMDSLSTRAVAGVRPRVASLYRVNWVERTPAVATPPGARWAVLGADGALPGESFADLDAAAGAAPDVVLAVCPVSQDVVTGVHESAHWALSLLRSWIEDERFSAARLVVVTRGAMGPGDNVAAAPVWGLVRSAQAEHPDRFVLVDLDDHEATSAVLPAALDLGEPQLVIRQGTVRAPRLEPAPTQTAVSPTDPDNTGAASPTDPDNTGAASPTDPDNTGAVSPMDPAGTVLITGAPGALGSLVARHLVAEHGVRHLLLASRRGRAGDDAAALEAELTALGAEVRLAACDVSDRAALAALLATVPAEHPLVAVVHAAGVLDDGVLSSLTDERMDRVLRPKSDAAWWLHELTREADLSAFVLFSSVVGVLGNPGQSNYGAANAFLDALAELRRDQGLAAQSLAWGLWAETGRMTEHLDATELRRRLARTGVSPLSTAHGLALLDAALGRPDAVLVAARLETAASRSADTGPMLRGLMPAPLRRVVDDGAAGTSLAERLAAMPEAARERTVMDLVQRQTALVLGHDRPDAVRMDRAFKEIGFDSLGAVQLRNRLGAETGLRISASVVFDHPTPLALATHLRGELLGGRPPVGEAPATRSADAVSAADEPIAIIGMACRLPGGVRSPEDLWELLLRGEDAIGEFPADRGWDVGELYHPDPDRPGRSYTRAGGFLYDAADFDPQFFDISPREALSTDPQQRLLLETSWEAFERAGIDPETVRGSRTGVFAGMMHQDYGSRLRKVPEELEAYMGIGSAGGVASGRVAYTFGLEGPAVTVDTACSSSLVALHLAAQALRNGECSLALAGGATVMSTPSLFVEFSRQRALSPDGRCKSFGESADGAGWAEGVGMLLVERLSDARRNGHTVHAVIRGSAVNQDGASNGMTAPNGPAQQRVIRQALAAARLSESDVDVVEAHGTGTALGDPIEAQALLATYGRDRERPLWLGSVKSNIGHTQAAAGVAGVIKTVLALRHATLPRTLHADTPTPHVDWSAGSVRLLTETRPWPEDGRPRRAAVSSFGIGGTNAHLVLEQAPADDRADPPTDARPADRLAAGAPLPWILSARTEPALRAQAARLLPAADRAVPDIGYSLATTRKAFEHRAVVLGSDAAAMRRGLTALAAGGADPDLVQGVADTGGQVAFVFPGQGSQWPGMASELLDSSPVFRQEIEACAEALAPYVDWSLTDVLRDGHGLDRVDVVQPALFAMMAGLAALWRSYGVRPAAVAGHSQGEIAAAYVAGALSLPDAARVVALRSRALATLSGKGGMVSVPLPLDQVLARAEAWGERLSVAAVNGPSAVVVSGETGALEGLLAQCQADKVRARRIAVDYASHSAQVEEVREQLLTDLAPITPRPAEIPLQSTVTGERIDTTVMDAAYWYRNLRLTVRLEEVVRGLAEAGIGAFIEMSPHPVLTAAIRATANDTAVIGSLRRDDGGQDRFLAALAEAYARGVDVDWSKVFAGLPTRRVDLPTYPFQRQRYWLPSGEETPADDAFWTAVDSGDVDELGRTLSPYAVEGDHDPEALRTVMSMLAAYRRTRREATAVDSWRYRIAWRPMLGTPSASLSGTWLVVVPLHGVRREWADGCLDALTAAGARVVPVEVDPAGTGRNALAARLRDATDTPVDGVLSLLSLDERPTPVVPAGFTGTVALVQALGDAGLTAPLWCATRGAVAVGDGEPLASARQALVWGLGLVACVEHPDRWGGLVDLPETMDARAGAGLCALLAATTGEDQAAVRPSGVSVRRLVRAGRAPDSDSPWSPRGTVLVTGGTGALGAQVARWLARQGAEHLLLVSRCGPDAPGAPELEAELTGLGARVTLAGCDVSDRAALAELLATAPDLSAVVHTAAVLDDGTVGALTPDQLDRSLRVKMGGALNLHDLTRDRRLSAFVMFSSFGGTIGLPGQGNYAPGNAFLDALARHRADLGLPATSVAWGAWAGGGMARGAVAGTLRRHGLPEMEPESALTALGRALAAGETYVAVADVDWRRFHVAFTALRPSPLLREVPEAREITAEMTVAAEPGSGETSLAERLTALSEEDRARRLLDLVGAHVAAVLGHARGEVAADRAFQQLGLDSVTGVELRNRLGAATGLTLPATMVFDHPSPTALAGYLASRFADGAEAPGDEFDRLTARLSSASTAERAHLTMRLRSLLVKWGDFGENGTDPAESLREAEDDELFSFIDKDLGVS</sequence>